<evidence type="ECO:0000313" key="3">
    <source>
        <dbReference type="Proteomes" id="UP001553161"/>
    </source>
</evidence>
<name>A0ABV3LBJ5_9RHOB</name>
<dbReference type="InterPro" id="IPR013108">
    <property type="entry name" value="Amidohydro_3"/>
</dbReference>
<keyword evidence="2" id="KW-0378">Hydrolase</keyword>
<dbReference type="Gene3D" id="3.20.20.140">
    <property type="entry name" value="Metal-dependent hydrolases"/>
    <property type="match status" value="1"/>
</dbReference>
<accession>A0ABV3LBJ5</accession>
<dbReference type="InterPro" id="IPR033932">
    <property type="entry name" value="YtcJ-like"/>
</dbReference>
<proteinExistence type="predicted"/>
<dbReference type="PANTHER" id="PTHR22642:SF2">
    <property type="entry name" value="PROTEIN LONG AFTER FAR-RED 3"/>
    <property type="match status" value="1"/>
</dbReference>
<evidence type="ECO:0000313" key="2">
    <source>
        <dbReference type="EMBL" id="MEV8468862.1"/>
    </source>
</evidence>
<keyword evidence="3" id="KW-1185">Reference proteome</keyword>
<dbReference type="PANTHER" id="PTHR22642">
    <property type="entry name" value="IMIDAZOLONEPROPIONASE"/>
    <property type="match status" value="1"/>
</dbReference>
<dbReference type="SUPFAM" id="SSF51338">
    <property type="entry name" value="Composite domain of metallo-dependent hydrolases"/>
    <property type="match status" value="1"/>
</dbReference>
<dbReference type="CDD" id="cd01300">
    <property type="entry name" value="YtcJ_like"/>
    <property type="match status" value="1"/>
</dbReference>
<reference evidence="2 3" key="1">
    <citation type="submission" date="2024-07" db="EMBL/GenBank/DDBJ databases">
        <authorList>
            <person name="Kang M."/>
        </authorList>
    </citation>
    <scope>NUCLEOTIDE SEQUENCE [LARGE SCALE GENOMIC DNA]</scope>
    <source>
        <strain evidence="2 3">DFM31</strain>
    </source>
</reference>
<organism evidence="2 3">
    <name type="scientific">Meridianimarinicoccus marinus</name>
    <dbReference type="NCBI Taxonomy" id="3231483"/>
    <lineage>
        <taxon>Bacteria</taxon>
        <taxon>Pseudomonadati</taxon>
        <taxon>Pseudomonadota</taxon>
        <taxon>Alphaproteobacteria</taxon>
        <taxon>Rhodobacterales</taxon>
        <taxon>Paracoccaceae</taxon>
        <taxon>Meridianimarinicoccus</taxon>
    </lineage>
</organism>
<dbReference type="EMBL" id="JBFBVU010000046">
    <property type="protein sequence ID" value="MEV8468862.1"/>
    <property type="molecule type" value="Genomic_DNA"/>
</dbReference>
<protein>
    <submittedName>
        <fullName evidence="2">Amidohydrolase</fullName>
        <ecNumber evidence="2">3.5.-.-</ecNumber>
    </submittedName>
</protein>
<dbReference type="GO" id="GO:0016787">
    <property type="term" value="F:hydrolase activity"/>
    <property type="evidence" value="ECO:0007669"/>
    <property type="project" value="UniProtKB-KW"/>
</dbReference>
<dbReference type="Gene3D" id="2.30.40.10">
    <property type="entry name" value="Urease, subunit C, domain 1"/>
    <property type="match status" value="1"/>
</dbReference>
<sequence>MEDITIYDARRIITMDPNRPHATHVAVQSGRILAVGGPDCAESWGKPVRHDRRLADTVLMPGFVEGHAHLMAGGLWAHAYVGFHDRTDPDGRLWPGLTSIDAVVNRLTEYAERLDPHEPLIAWGFDPIFFAGERMNRHHLDRISRDRPIIVLFSSLHLLCANSATLDLACYGRETSVEGVIKDADNLPTGELQEMAAMFPVLRRLKLDFRDLSQTEEAIRAFGRMACRAGVTTITDLYSTMEDSDLDLLLRLTSEPDFPLRIVPVLGAGGAQASEIAARAKALETRSQDKLRLGAVKLMTDGSIQGWTARVKWPGYVGGQPNGLWNAAPDQIFELCEVMQREGVQMHIHVNGDEASELGIDALAAALRKHPGPELRHVLQHGQMMGADQFARCRELGIAVNLFANHLWYFGDQHAALTIGEDRARRMNGCRACLDAGVALAIHSDAPVTALGPLFTAWCAVNRRTASGRTLGPEQRISIAEALYAITLGAAHTLRLDGEVGSIETGKAADFAVLGEDPETVAPEALCNVPILGTVSGGVVHLP</sequence>
<dbReference type="Gene3D" id="3.10.310.70">
    <property type="match status" value="1"/>
</dbReference>
<dbReference type="Proteomes" id="UP001553161">
    <property type="component" value="Unassembled WGS sequence"/>
</dbReference>
<evidence type="ECO:0000259" key="1">
    <source>
        <dbReference type="Pfam" id="PF07969"/>
    </source>
</evidence>
<dbReference type="EC" id="3.5.-.-" evidence="2"/>
<dbReference type="SUPFAM" id="SSF51556">
    <property type="entry name" value="Metallo-dependent hydrolases"/>
    <property type="match status" value="1"/>
</dbReference>
<comment type="caution">
    <text evidence="2">The sequence shown here is derived from an EMBL/GenBank/DDBJ whole genome shotgun (WGS) entry which is preliminary data.</text>
</comment>
<dbReference type="Pfam" id="PF07969">
    <property type="entry name" value="Amidohydro_3"/>
    <property type="match status" value="1"/>
</dbReference>
<feature type="domain" description="Amidohydrolase 3" evidence="1">
    <location>
        <begin position="56"/>
        <end position="540"/>
    </location>
</feature>
<dbReference type="InterPro" id="IPR011059">
    <property type="entry name" value="Metal-dep_hydrolase_composite"/>
</dbReference>
<dbReference type="InterPro" id="IPR032466">
    <property type="entry name" value="Metal_Hydrolase"/>
</dbReference>
<gene>
    <name evidence="2" type="ORF">AB0T83_19085</name>
</gene>
<dbReference type="RefSeq" id="WP_366194818.1">
    <property type="nucleotide sequence ID" value="NZ_JBFBVU010000046.1"/>
</dbReference>